<dbReference type="PANTHER" id="PTHR23506:SF23">
    <property type="entry name" value="GH10249P"/>
    <property type="match status" value="1"/>
</dbReference>
<dbReference type="AlphaFoldDB" id="A0A081P8H2"/>
<keyword evidence="9" id="KW-1185">Reference proteome</keyword>
<dbReference type="GO" id="GO:0022857">
    <property type="term" value="F:transmembrane transporter activity"/>
    <property type="evidence" value="ECO:0007669"/>
    <property type="project" value="InterPro"/>
</dbReference>
<keyword evidence="3 6" id="KW-0812">Transmembrane</keyword>
<dbReference type="OrthoDB" id="5338069at2"/>
<evidence type="ECO:0000256" key="1">
    <source>
        <dbReference type="ARBA" id="ARBA00004651"/>
    </source>
</evidence>
<dbReference type="InterPro" id="IPR020846">
    <property type="entry name" value="MFS_dom"/>
</dbReference>
<feature type="transmembrane region" description="Helical" evidence="6">
    <location>
        <begin position="166"/>
        <end position="183"/>
    </location>
</feature>
<dbReference type="Gene3D" id="1.20.1250.20">
    <property type="entry name" value="MFS general substrate transporter like domains"/>
    <property type="match status" value="2"/>
</dbReference>
<accession>A0A081P8H2</accession>
<feature type="transmembrane region" description="Helical" evidence="6">
    <location>
        <begin position="369"/>
        <end position="387"/>
    </location>
</feature>
<keyword evidence="4 6" id="KW-1133">Transmembrane helix</keyword>
<reference evidence="8 9" key="1">
    <citation type="submission" date="2014-06" db="EMBL/GenBank/DDBJ databases">
        <title>Draft genome sequence of Paenibacillus sp. MSt1.</title>
        <authorList>
            <person name="Aw Y.K."/>
            <person name="Ong K.S."/>
            <person name="Gan H.M."/>
            <person name="Lee S.M."/>
        </authorList>
    </citation>
    <scope>NUCLEOTIDE SEQUENCE [LARGE SCALE GENOMIC DNA]</scope>
    <source>
        <strain evidence="8 9">MSt1</strain>
    </source>
</reference>
<feature type="transmembrane region" description="Helical" evidence="6">
    <location>
        <begin position="102"/>
        <end position="124"/>
    </location>
</feature>
<feature type="transmembrane region" description="Helical" evidence="6">
    <location>
        <begin position="302"/>
        <end position="320"/>
    </location>
</feature>
<protein>
    <recommendedName>
        <fullName evidence="7">Major facilitator superfamily (MFS) profile domain-containing protein</fullName>
    </recommendedName>
</protein>
<dbReference type="eggNOG" id="COG2814">
    <property type="taxonomic scope" value="Bacteria"/>
</dbReference>
<name>A0A081P8H2_9BACL</name>
<dbReference type="EMBL" id="JNVM01000004">
    <property type="protein sequence ID" value="KEQ26995.1"/>
    <property type="molecule type" value="Genomic_DNA"/>
</dbReference>
<keyword evidence="5 6" id="KW-0472">Membrane</keyword>
<dbReference type="Proteomes" id="UP000028123">
    <property type="component" value="Unassembled WGS sequence"/>
</dbReference>
<evidence type="ECO:0000313" key="9">
    <source>
        <dbReference type="Proteomes" id="UP000028123"/>
    </source>
</evidence>
<dbReference type="GO" id="GO:0005886">
    <property type="term" value="C:plasma membrane"/>
    <property type="evidence" value="ECO:0007669"/>
    <property type="project" value="UniProtKB-SubCell"/>
</dbReference>
<dbReference type="RefSeq" id="WP_036676705.1">
    <property type="nucleotide sequence ID" value="NZ_JNVM01000004.1"/>
</dbReference>
<comment type="subcellular location">
    <subcellularLocation>
        <location evidence="1">Cell membrane</location>
        <topology evidence="1">Multi-pass membrane protein</topology>
    </subcellularLocation>
</comment>
<evidence type="ECO:0000259" key="7">
    <source>
        <dbReference type="PROSITE" id="PS50850"/>
    </source>
</evidence>
<comment type="caution">
    <text evidence="8">The sequence shown here is derived from an EMBL/GenBank/DDBJ whole genome shotgun (WGS) entry which is preliminary data.</text>
</comment>
<feature type="transmembrane region" description="Helical" evidence="6">
    <location>
        <begin position="227"/>
        <end position="248"/>
    </location>
</feature>
<dbReference type="InterPro" id="IPR036259">
    <property type="entry name" value="MFS_trans_sf"/>
</dbReference>
<dbReference type="SUPFAM" id="SSF103473">
    <property type="entry name" value="MFS general substrate transporter"/>
    <property type="match status" value="1"/>
</dbReference>
<evidence type="ECO:0000256" key="3">
    <source>
        <dbReference type="ARBA" id="ARBA00022692"/>
    </source>
</evidence>
<dbReference type="PANTHER" id="PTHR23506">
    <property type="entry name" value="GH10249P"/>
    <property type="match status" value="1"/>
</dbReference>
<dbReference type="Pfam" id="PF07690">
    <property type="entry name" value="MFS_1"/>
    <property type="match status" value="1"/>
</dbReference>
<evidence type="ECO:0000256" key="5">
    <source>
        <dbReference type="ARBA" id="ARBA00023136"/>
    </source>
</evidence>
<dbReference type="InterPro" id="IPR011701">
    <property type="entry name" value="MFS"/>
</dbReference>
<organism evidence="8 9">
    <name type="scientific">Paenibacillus tyrfis</name>
    <dbReference type="NCBI Taxonomy" id="1501230"/>
    <lineage>
        <taxon>Bacteria</taxon>
        <taxon>Bacillati</taxon>
        <taxon>Bacillota</taxon>
        <taxon>Bacilli</taxon>
        <taxon>Bacillales</taxon>
        <taxon>Paenibacillaceae</taxon>
        <taxon>Paenibacillus</taxon>
    </lineage>
</organism>
<feature type="transmembrane region" description="Helical" evidence="6">
    <location>
        <begin position="260"/>
        <end position="281"/>
    </location>
</feature>
<feature type="transmembrane region" description="Helical" evidence="6">
    <location>
        <begin position="326"/>
        <end position="348"/>
    </location>
</feature>
<sequence length="418" mass="45568">MDKSTLRGKKEVLRISWITALCLTGDSMLYIVLPLYWKEAGLDSLVQVGILLSVNRLVRLPLNPIVSRIYRHISLRQGMLAAVMLAILTTASYGFIDTFPLWIAARCVWGLAWSFLRLGAYYAILELCRDRNEGRLFGLYNGHYRLGSLVGMLLGGTLAEMLGLRAIAWLLSAATVCGVPFLLRGLRIDDVKKNSVRQTEEASVPIPQKRSGTAAFMTMLKTKDVPWLLAAALGSAMIYEGMLTSTLSNYAETRHASMTVLGFTLGGAFIAGGLQALRWGWGPFLSPFIGSLSDRQSNKARLLTWTMGIAAALLFLFPLPLPTWGWIVAAVGLLMTSTCTTTLMDALAGSVSGTLSLHNRRTVMTSYSVTLDVGAALGPALSFWVVQQAGYPAVYWGAAAMWLGLCCCFFVAKPFAKQ</sequence>
<dbReference type="InterPro" id="IPR050930">
    <property type="entry name" value="MFS_Vesicular_Transporter"/>
</dbReference>
<evidence type="ECO:0000256" key="2">
    <source>
        <dbReference type="ARBA" id="ARBA00022448"/>
    </source>
</evidence>
<evidence type="ECO:0000256" key="6">
    <source>
        <dbReference type="SAM" id="Phobius"/>
    </source>
</evidence>
<feature type="transmembrane region" description="Helical" evidence="6">
    <location>
        <begin position="78"/>
        <end position="96"/>
    </location>
</feature>
<keyword evidence="2" id="KW-0813">Transport</keyword>
<proteinExistence type="predicted"/>
<evidence type="ECO:0000256" key="4">
    <source>
        <dbReference type="ARBA" id="ARBA00022989"/>
    </source>
</evidence>
<feature type="transmembrane region" description="Helical" evidence="6">
    <location>
        <begin position="393"/>
        <end position="412"/>
    </location>
</feature>
<evidence type="ECO:0000313" key="8">
    <source>
        <dbReference type="EMBL" id="KEQ26995.1"/>
    </source>
</evidence>
<gene>
    <name evidence="8" type="ORF">ET33_24155</name>
</gene>
<dbReference type="PROSITE" id="PS50850">
    <property type="entry name" value="MFS"/>
    <property type="match status" value="1"/>
</dbReference>
<feature type="transmembrane region" description="Helical" evidence="6">
    <location>
        <begin position="12"/>
        <end position="33"/>
    </location>
</feature>
<feature type="domain" description="Major facilitator superfamily (MFS) profile" evidence="7">
    <location>
        <begin position="1"/>
        <end position="416"/>
    </location>
</feature>